<gene>
    <name evidence="1" type="ORF">SPELUC_LOCUS13263</name>
</gene>
<proteinExistence type="predicted"/>
<accession>A0ACA9Q876</accession>
<feature type="non-terminal residue" evidence="1">
    <location>
        <position position="371"/>
    </location>
</feature>
<protein>
    <submittedName>
        <fullName evidence="1">12367_t:CDS:1</fullName>
    </submittedName>
</protein>
<dbReference type="EMBL" id="CAJVPW010034329">
    <property type="protein sequence ID" value="CAG8733271.1"/>
    <property type="molecule type" value="Genomic_DNA"/>
</dbReference>
<evidence type="ECO:0000313" key="1">
    <source>
        <dbReference type="EMBL" id="CAG8733271.1"/>
    </source>
</evidence>
<sequence>DKMATFVTMVAPKTLDNAIMYVRKVEAGDYYGQQAAVHQAPVKIESDMKNLYEKKNYTTLKIPTSNMTQKEEVNHPKILKVIGKPKEKRSGPCPPKDSTNLSCKRGPSIVDKIELYDIANDLLAAKSNAMFGQLLQYPNQKRNLARALRRPPHTKEANLVDPQPQQQTTAAKCHMYITDEPVVAVLDTSVVISIITKRLADQLGIRIEKESKMVVVTATGTRKCTLGSIAKVNINVNGVNIPTYLQVLESKEYVNEDVRSGDHDGVKNDNDNLFEEFEYEIKDLEEVESYFTDSIPVGEVSDNESEERIDNKNVEDKSPAVCLAVMEEVPTEKKVLVDEKLPQLFKENKDLFANGLEELGQTNLVKHVIKT</sequence>
<evidence type="ECO:0000313" key="2">
    <source>
        <dbReference type="Proteomes" id="UP000789366"/>
    </source>
</evidence>
<feature type="non-terminal residue" evidence="1">
    <location>
        <position position="1"/>
    </location>
</feature>
<name>A0ACA9Q876_9GLOM</name>
<comment type="caution">
    <text evidence="1">The sequence shown here is derived from an EMBL/GenBank/DDBJ whole genome shotgun (WGS) entry which is preliminary data.</text>
</comment>
<keyword evidence="2" id="KW-1185">Reference proteome</keyword>
<organism evidence="1 2">
    <name type="scientific">Cetraspora pellucida</name>
    <dbReference type="NCBI Taxonomy" id="1433469"/>
    <lineage>
        <taxon>Eukaryota</taxon>
        <taxon>Fungi</taxon>
        <taxon>Fungi incertae sedis</taxon>
        <taxon>Mucoromycota</taxon>
        <taxon>Glomeromycotina</taxon>
        <taxon>Glomeromycetes</taxon>
        <taxon>Diversisporales</taxon>
        <taxon>Gigasporaceae</taxon>
        <taxon>Cetraspora</taxon>
    </lineage>
</organism>
<reference evidence="1" key="1">
    <citation type="submission" date="2021-06" db="EMBL/GenBank/DDBJ databases">
        <authorList>
            <person name="Kallberg Y."/>
            <person name="Tangrot J."/>
            <person name="Rosling A."/>
        </authorList>
    </citation>
    <scope>NUCLEOTIDE SEQUENCE</scope>
    <source>
        <strain evidence="1">28 12/20/2015</strain>
    </source>
</reference>
<dbReference type="Proteomes" id="UP000789366">
    <property type="component" value="Unassembled WGS sequence"/>
</dbReference>